<evidence type="ECO:0000256" key="8">
    <source>
        <dbReference type="ARBA" id="ARBA00022833"/>
    </source>
</evidence>
<dbReference type="GO" id="GO:0006508">
    <property type="term" value="P:proteolysis"/>
    <property type="evidence" value="ECO:0007669"/>
    <property type="project" value="UniProtKB-KW"/>
</dbReference>
<dbReference type="OrthoDB" id="3626597at2759"/>
<evidence type="ECO:0000313" key="14">
    <source>
        <dbReference type="Proteomes" id="UP000283090"/>
    </source>
</evidence>
<evidence type="ECO:0000256" key="2">
    <source>
        <dbReference type="ARBA" id="ARBA00005988"/>
    </source>
</evidence>
<evidence type="ECO:0000256" key="4">
    <source>
        <dbReference type="ARBA" id="ARBA00022670"/>
    </source>
</evidence>
<dbReference type="PANTHER" id="PTHR11705">
    <property type="entry name" value="PROTEASE FAMILY M14 CARBOXYPEPTIDASE A,B"/>
    <property type="match status" value="1"/>
</dbReference>
<keyword evidence="4" id="KW-0645">Protease</keyword>
<dbReference type="STRING" id="97331.A0A437AET1"/>
<evidence type="ECO:0000313" key="13">
    <source>
        <dbReference type="EMBL" id="RVD89606.1"/>
    </source>
</evidence>
<dbReference type="VEuPathDB" id="FungiDB:DFL_000608"/>
<comment type="similarity">
    <text evidence="2 10">Belongs to the peptidase M14 family.</text>
</comment>
<dbReference type="SUPFAM" id="SSF54897">
    <property type="entry name" value="Protease propeptides/inhibitors"/>
    <property type="match status" value="1"/>
</dbReference>
<keyword evidence="6 11" id="KW-0732">Signal</keyword>
<dbReference type="PANTHER" id="PTHR11705:SF143">
    <property type="entry name" value="SLL0236 PROTEIN"/>
    <property type="match status" value="1"/>
</dbReference>
<keyword evidence="5" id="KW-0479">Metal-binding</keyword>
<keyword evidence="9" id="KW-0482">Metalloprotease</keyword>
<dbReference type="RefSeq" id="XP_067495150.1">
    <property type="nucleotide sequence ID" value="XM_067635441.1"/>
</dbReference>
<evidence type="ECO:0000256" key="10">
    <source>
        <dbReference type="PROSITE-ProRule" id="PRU01379"/>
    </source>
</evidence>
<dbReference type="PROSITE" id="PS52035">
    <property type="entry name" value="PEPTIDASE_M14"/>
    <property type="match status" value="1"/>
</dbReference>
<feature type="chain" id="PRO_5019187066" description="Peptidase M14 domain-containing protein" evidence="11">
    <location>
        <begin position="17"/>
        <end position="435"/>
    </location>
</feature>
<evidence type="ECO:0000256" key="7">
    <source>
        <dbReference type="ARBA" id="ARBA00022801"/>
    </source>
</evidence>
<dbReference type="Pfam" id="PF00246">
    <property type="entry name" value="Peptidase_M14"/>
    <property type="match status" value="1"/>
</dbReference>
<dbReference type="Proteomes" id="UP000283090">
    <property type="component" value="Unassembled WGS sequence"/>
</dbReference>
<evidence type="ECO:0000256" key="11">
    <source>
        <dbReference type="SAM" id="SignalP"/>
    </source>
</evidence>
<dbReference type="InterPro" id="IPR000834">
    <property type="entry name" value="Peptidase_M14"/>
</dbReference>
<dbReference type="InterPro" id="IPR057247">
    <property type="entry name" value="CARBOXYPEPT_ZN_2"/>
</dbReference>
<proteinExistence type="inferred from homology"/>
<dbReference type="GO" id="GO:0008270">
    <property type="term" value="F:zinc ion binding"/>
    <property type="evidence" value="ECO:0007669"/>
    <property type="project" value="InterPro"/>
</dbReference>
<dbReference type="PROSITE" id="PS00133">
    <property type="entry name" value="CARBOXYPEPT_ZN_2"/>
    <property type="match status" value="1"/>
</dbReference>
<comment type="caution">
    <text evidence="13">The sequence shown here is derived from an EMBL/GenBank/DDBJ whole genome shotgun (WGS) entry which is preliminary data.</text>
</comment>
<sequence length="435" mass="48331">MKFLTLFSLVAPLASAAVIPDKVVTYDGYRVVRITTHGRGQAIEKRLKTLNAVQYNFDTQERIEIAIAPEDLRKFEKMDFQYEVLDEDLGASIVAEGGFSPASASRRIFSSLDELTPAAFPDPSWFNAYHTFADHQQWLVDVQAGFPQNSELIEVGRSFEDKPINGIHLWGKGGKDSKPAVLWHGTVHAREWISSMVVEYLTYGLINGYNSNDTQVHSILDNYDFYILPVVNPDGFVYTQTTNRLWRKSRQKHPSNSCVGTDINRNWSFKWDTPGGSSTNPCDETFRGLGPGNTPENTALTKHAEALAANKGIKLYIDWHSFSQLILFPYGYDCNRQVDNYDRQMSLAQGVATAIAGASSAKTKFRPGATCPSLYKAVGGSTDWMQDVGKAEISWCIELRPSGGFGGSGFVLPASQIKPSGEEMWQGMIHLLSTM</sequence>
<evidence type="ECO:0000256" key="9">
    <source>
        <dbReference type="ARBA" id="ARBA00023049"/>
    </source>
</evidence>
<dbReference type="EMBL" id="SAEB01000001">
    <property type="protein sequence ID" value="RVD89606.1"/>
    <property type="molecule type" value="Genomic_DNA"/>
</dbReference>
<keyword evidence="14" id="KW-1185">Reference proteome</keyword>
<evidence type="ECO:0000256" key="3">
    <source>
        <dbReference type="ARBA" id="ARBA00022645"/>
    </source>
</evidence>
<gene>
    <name evidence="13" type="ORF">DFL_000608</name>
</gene>
<organism evidence="13 14">
    <name type="scientific">Arthrobotrys flagrans</name>
    <name type="common">Nematode-trapping fungus</name>
    <name type="synonym">Trichothecium flagrans</name>
    <dbReference type="NCBI Taxonomy" id="97331"/>
    <lineage>
        <taxon>Eukaryota</taxon>
        <taxon>Fungi</taxon>
        <taxon>Dikarya</taxon>
        <taxon>Ascomycota</taxon>
        <taxon>Pezizomycotina</taxon>
        <taxon>Orbiliomycetes</taxon>
        <taxon>Orbiliales</taxon>
        <taxon>Orbiliaceae</taxon>
        <taxon>Arthrobotrys</taxon>
    </lineage>
</organism>
<dbReference type="GeneID" id="93582919"/>
<keyword evidence="7" id="KW-0378">Hydrolase</keyword>
<keyword evidence="3" id="KW-0121">Carboxypeptidase</keyword>
<dbReference type="FunFam" id="3.40.630.10:FF:000084">
    <property type="entry name" value="Carboxypeptidase B2"/>
    <property type="match status" value="1"/>
</dbReference>
<keyword evidence="8" id="KW-0862">Zinc</keyword>
<dbReference type="SUPFAM" id="SSF53187">
    <property type="entry name" value="Zn-dependent exopeptidases"/>
    <property type="match status" value="1"/>
</dbReference>
<feature type="active site" description="Proton donor/acceptor" evidence="10">
    <location>
        <position position="398"/>
    </location>
</feature>
<reference evidence="13 14" key="1">
    <citation type="submission" date="2019-01" db="EMBL/GenBank/DDBJ databases">
        <title>Intercellular communication is required for trap formation in the nematode-trapping fungus Duddingtonia flagrans.</title>
        <authorList>
            <person name="Youssar L."/>
            <person name="Wernet V."/>
            <person name="Hensel N."/>
            <person name="Hildebrandt H.-G."/>
            <person name="Fischer R."/>
        </authorList>
    </citation>
    <scope>NUCLEOTIDE SEQUENCE [LARGE SCALE GENOMIC DNA]</scope>
    <source>
        <strain evidence="13 14">CBS H-5679</strain>
    </source>
</reference>
<dbReference type="SMART" id="SM00631">
    <property type="entry name" value="Zn_pept"/>
    <property type="match status" value="1"/>
</dbReference>
<evidence type="ECO:0000256" key="6">
    <source>
        <dbReference type="ARBA" id="ARBA00022729"/>
    </source>
</evidence>
<feature type="domain" description="Peptidase M14" evidence="12">
    <location>
        <begin position="128"/>
        <end position="435"/>
    </location>
</feature>
<name>A0A437AET1_ARTFL</name>
<dbReference type="PRINTS" id="PR00765">
    <property type="entry name" value="CRBOXYPTASEA"/>
</dbReference>
<evidence type="ECO:0000256" key="1">
    <source>
        <dbReference type="ARBA" id="ARBA00001947"/>
    </source>
</evidence>
<comment type="cofactor">
    <cofactor evidence="1">
        <name>Zn(2+)</name>
        <dbReference type="ChEBI" id="CHEBI:29105"/>
    </cofactor>
</comment>
<dbReference type="Gene3D" id="3.40.630.10">
    <property type="entry name" value="Zn peptidases"/>
    <property type="match status" value="1"/>
</dbReference>
<dbReference type="CDD" id="cd03860">
    <property type="entry name" value="M14_CP_A-B_like"/>
    <property type="match status" value="1"/>
</dbReference>
<protein>
    <recommendedName>
        <fullName evidence="12">Peptidase M14 domain-containing protein</fullName>
    </recommendedName>
</protein>
<accession>A0A437AET1</accession>
<feature type="signal peptide" evidence="11">
    <location>
        <begin position="1"/>
        <end position="16"/>
    </location>
</feature>
<dbReference type="GO" id="GO:0004181">
    <property type="term" value="F:metallocarboxypeptidase activity"/>
    <property type="evidence" value="ECO:0007669"/>
    <property type="project" value="InterPro"/>
</dbReference>
<evidence type="ECO:0000256" key="5">
    <source>
        <dbReference type="ARBA" id="ARBA00022723"/>
    </source>
</evidence>
<evidence type="ECO:0000259" key="12">
    <source>
        <dbReference type="PROSITE" id="PS52035"/>
    </source>
</evidence>
<dbReference type="AlphaFoldDB" id="A0A437AET1"/>